<evidence type="ECO:0000256" key="8">
    <source>
        <dbReference type="ARBA" id="ARBA00022980"/>
    </source>
</evidence>
<dbReference type="InterPro" id="IPR001128">
    <property type="entry name" value="Cyt_P450"/>
</dbReference>
<evidence type="ECO:0000259" key="16">
    <source>
        <dbReference type="Pfam" id="PF01248"/>
    </source>
</evidence>
<keyword evidence="15" id="KW-0560">Oxidoreductase</keyword>
<evidence type="ECO:0000256" key="9">
    <source>
        <dbReference type="ARBA" id="ARBA00022989"/>
    </source>
</evidence>
<dbReference type="SUPFAM" id="SSF48264">
    <property type="entry name" value="Cytochrome P450"/>
    <property type="match status" value="1"/>
</dbReference>
<dbReference type="PRINTS" id="PR00465">
    <property type="entry name" value="EP450IV"/>
</dbReference>
<comment type="similarity">
    <text evidence="3">Belongs to the eukaryotic ribosomal protein eL30 family.</text>
</comment>
<dbReference type="InterPro" id="IPR004038">
    <property type="entry name" value="Ribosomal_eL8/eL30/eS12/Gad45"/>
</dbReference>
<comment type="cofactor">
    <cofactor evidence="1 14">
        <name>heme</name>
        <dbReference type="ChEBI" id="CHEBI:30413"/>
    </cofactor>
</comment>
<feature type="domain" description="Ribosomal protein eL8/eL30/eS12/Gadd45" evidence="16">
    <location>
        <begin position="14"/>
        <end position="106"/>
    </location>
</feature>
<dbReference type="OrthoDB" id="1844152at2759"/>
<dbReference type="PROSITE" id="PS00086">
    <property type="entry name" value="CYTOCHROME_P450"/>
    <property type="match status" value="1"/>
</dbReference>
<evidence type="ECO:0000256" key="2">
    <source>
        <dbReference type="ARBA" id="ARBA00004370"/>
    </source>
</evidence>
<keyword evidence="10 14" id="KW-0408">Iron</keyword>
<evidence type="ECO:0000256" key="10">
    <source>
        <dbReference type="ARBA" id="ARBA00023004"/>
    </source>
</evidence>
<accession>A0A8H7PKQ7</accession>
<evidence type="ECO:0000313" key="17">
    <source>
        <dbReference type="EMBL" id="KAG2175525.1"/>
    </source>
</evidence>
<evidence type="ECO:0000256" key="11">
    <source>
        <dbReference type="ARBA" id="ARBA00023033"/>
    </source>
</evidence>
<keyword evidence="12" id="KW-0472">Membrane</keyword>
<dbReference type="PANTHER" id="PTHR46206">
    <property type="entry name" value="CYTOCHROME P450"/>
    <property type="match status" value="1"/>
</dbReference>
<protein>
    <recommendedName>
        <fullName evidence="16">Ribosomal protein eL8/eL30/eS12/Gadd45 domain-containing protein</fullName>
    </recommendedName>
</protein>
<keyword evidence="13" id="KW-0687">Ribonucleoprotein</keyword>
<evidence type="ECO:0000256" key="1">
    <source>
        <dbReference type="ARBA" id="ARBA00001971"/>
    </source>
</evidence>
<evidence type="ECO:0000256" key="13">
    <source>
        <dbReference type="ARBA" id="ARBA00023274"/>
    </source>
</evidence>
<sequence>MAPAQKKTKKTVESINSRLQLVTKSGKYTLGYKSTLKTLRHGKSKLVIIAGNCPPLRKSEIEYYAMLSKTPVHHYSGNNIELGTACGKLFRTSVLSITDQGDSEILSTQHSVPTVRMAECAETTRLTAPLPLALPAMVFSTLISKSVELLDQYAPKALQYYSQASRLDIAVITAATTVVLYNLRSMINNSKYRHLNQPPKVPYSLPLFGHTLYMATFPNKFLDWCISKYGDTFDLELLGNTVTVAGGPIAEQVMKEDASRLSLEHGVLRETLHVHYLFNEKTLDIGFTANPSIIKTLLPQNKVMMVTDKIVDSLDYGLTQILDDGPQTISHPCDFLQQLVAFISVRVLIGPEVAKNRQVIDTFAQLTNDITRNVVLWQLLPESWHQPLLPYLQSLNRHKENMDNYVEPIVQKRRDMLRDGELESHTQLDYMQELIEFQYPDGSTFTNKEITDAILLIAFASVHTTSMNAGFAIFWLLSRPDVMKAVVEEIDNVTAKYDGKVTDESVKEMVFLDRFMRQVLRLGVDKLATGKKSMEEYTFKNGFQIPKGRMVQSLSRRLMYDAYTVESPTSDMDPFTFTKRESTHSGRDNIAFGLGKHLCPGRFFAIHEIKIVLITLLRKYKLSLKENKPVEPVVYVLGIFAMPNDSAIVLTPRN</sequence>
<keyword evidence="18" id="KW-1185">Reference proteome</keyword>
<proteinExistence type="inferred from homology"/>
<comment type="subcellular location">
    <subcellularLocation>
        <location evidence="2">Membrane</location>
    </subcellularLocation>
</comment>
<organism evidence="17 18">
    <name type="scientific">Mortierella isabellina</name>
    <name type="common">Filamentous fungus</name>
    <name type="synonym">Umbelopsis isabellina</name>
    <dbReference type="NCBI Taxonomy" id="91625"/>
    <lineage>
        <taxon>Eukaryota</taxon>
        <taxon>Fungi</taxon>
        <taxon>Fungi incertae sedis</taxon>
        <taxon>Mucoromycota</taxon>
        <taxon>Mucoromycotina</taxon>
        <taxon>Umbelopsidomycetes</taxon>
        <taxon>Umbelopsidales</taxon>
        <taxon>Umbelopsidaceae</taxon>
        <taxon>Umbelopsis</taxon>
    </lineage>
</organism>
<dbReference type="InterPro" id="IPR002403">
    <property type="entry name" value="Cyt_P450_E_grp-IV"/>
</dbReference>
<evidence type="ECO:0000256" key="6">
    <source>
        <dbReference type="ARBA" id="ARBA00022692"/>
    </source>
</evidence>
<evidence type="ECO:0000313" key="18">
    <source>
        <dbReference type="Proteomes" id="UP000654370"/>
    </source>
</evidence>
<dbReference type="GO" id="GO:0004497">
    <property type="term" value="F:monooxygenase activity"/>
    <property type="evidence" value="ECO:0007669"/>
    <property type="project" value="UniProtKB-KW"/>
</dbReference>
<feature type="binding site" description="axial binding residue" evidence="14">
    <location>
        <position position="599"/>
    </location>
    <ligand>
        <name>heme</name>
        <dbReference type="ChEBI" id="CHEBI:30413"/>
    </ligand>
    <ligandPart>
        <name>Fe</name>
        <dbReference type="ChEBI" id="CHEBI:18248"/>
    </ligandPart>
</feature>
<keyword evidence="5 14" id="KW-0349">Heme</keyword>
<dbReference type="InterPro" id="IPR022991">
    <property type="entry name" value="Ribosomal_eL30_CS"/>
</dbReference>
<dbReference type="NCBIfam" id="NF002172">
    <property type="entry name" value="PRK01018.1"/>
    <property type="match status" value="1"/>
</dbReference>
<dbReference type="InterPro" id="IPR017972">
    <property type="entry name" value="Cyt_P450_CS"/>
</dbReference>
<dbReference type="InterPro" id="IPR036396">
    <property type="entry name" value="Cyt_P450_sf"/>
</dbReference>
<keyword evidence="8" id="KW-0689">Ribosomal protein</keyword>
<evidence type="ECO:0000256" key="4">
    <source>
        <dbReference type="ARBA" id="ARBA00010617"/>
    </source>
</evidence>
<dbReference type="GO" id="GO:0016705">
    <property type="term" value="F:oxidoreductase activity, acting on paired donors, with incorporation or reduction of molecular oxygen"/>
    <property type="evidence" value="ECO:0007669"/>
    <property type="project" value="InterPro"/>
</dbReference>
<dbReference type="GO" id="GO:0003735">
    <property type="term" value="F:structural constituent of ribosome"/>
    <property type="evidence" value="ECO:0007669"/>
    <property type="project" value="InterPro"/>
</dbReference>
<keyword evidence="11 15" id="KW-0503">Monooxygenase</keyword>
<dbReference type="PROSITE" id="PS00993">
    <property type="entry name" value="RIBOSOMAL_L30E_2"/>
    <property type="match status" value="1"/>
</dbReference>
<dbReference type="HAMAP" id="MF_00481">
    <property type="entry name" value="Ribosomal_eL30"/>
    <property type="match status" value="1"/>
</dbReference>
<keyword evidence="9" id="KW-1133">Transmembrane helix</keyword>
<evidence type="ECO:0000256" key="15">
    <source>
        <dbReference type="RuleBase" id="RU000461"/>
    </source>
</evidence>
<dbReference type="GO" id="GO:0003723">
    <property type="term" value="F:RNA binding"/>
    <property type="evidence" value="ECO:0007669"/>
    <property type="project" value="InterPro"/>
</dbReference>
<dbReference type="GO" id="GO:0020037">
    <property type="term" value="F:heme binding"/>
    <property type="evidence" value="ECO:0007669"/>
    <property type="project" value="InterPro"/>
</dbReference>
<evidence type="ECO:0000256" key="14">
    <source>
        <dbReference type="PIRSR" id="PIRSR602403-1"/>
    </source>
</evidence>
<dbReference type="CDD" id="cd11041">
    <property type="entry name" value="CYP503A1-like"/>
    <property type="match status" value="1"/>
</dbReference>
<dbReference type="SUPFAM" id="SSF55315">
    <property type="entry name" value="L30e-like"/>
    <property type="match status" value="1"/>
</dbReference>
<gene>
    <name evidence="17" type="ORF">INT43_001172</name>
</gene>
<dbReference type="PROSITE" id="PS00709">
    <property type="entry name" value="RIBOSOMAL_L30E_1"/>
    <property type="match status" value="1"/>
</dbReference>
<dbReference type="Proteomes" id="UP000654370">
    <property type="component" value="Unassembled WGS sequence"/>
</dbReference>
<evidence type="ECO:0000256" key="7">
    <source>
        <dbReference type="ARBA" id="ARBA00022723"/>
    </source>
</evidence>
<keyword evidence="7 14" id="KW-0479">Metal-binding</keyword>
<dbReference type="GO" id="GO:0016020">
    <property type="term" value="C:membrane"/>
    <property type="evidence" value="ECO:0007669"/>
    <property type="project" value="UniProtKB-SubCell"/>
</dbReference>
<dbReference type="InterPro" id="IPR000231">
    <property type="entry name" value="Ribosomal_eL30"/>
</dbReference>
<dbReference type="PANTHER" id="PTHR46206:SF5">
    <property type="entry name" value="P450, PUTATIVE (EUROFUNG)-RELATED"/>
    <property type="match status" value="1"/>
</dbReference>
<dbReference type="FunFam" id="3.30.1330.30:FF:000001">
    <property type="entry name" value="60S ribosomal protein L30"/>
    <property type="match status" value="1"/>
</dbReference>
<dbReference type="Gene3D" id="1.10.630.10">
    <property type="entry name" value="Cytochrome P450"/>
    <property type="match status" value="1"/>
</dbReference>
<evidence type="ECO:0000256" key="5">
    <source>
        <dbReference type="ARBA" id="ARBA00022617"/>
    </source>
</evidence>
<reference evidence="17" key="1">
    <citation type="submission" date="2020-12" db="EMBL/GenBank/DDBJ databases">
        <title>Metabolic potential, ecology and presence of endohyphal bacteria is reflected in genomic diversity of Mucoromycotina.</title>
        <authorList>
            <person name="Muszewska A."/>
            <person name="Okrasinska A."/>
            <person name="Steczkiewicz K."/>
            <person name="Drgas O."/>
            <person name="Orlowska M."/>
            <person name="Perlinska-Lenart U."/>
            <person name="Aleksandrzak-Piekarczyk T."/>
            <person name="Szatraj K."/>
            <person name="Zielenkiewicz U."/>
            <person name="Pilsyk S."/>
            <person name="Malc E."/>
            <person name="Mieczkowski P."/>
            <person name="Kruszewska J.S."/>
            <person name="Biernat P."/>
            <person name="Pawlowska J."/>
        </authorList>
    </citation>
    <scope>NUCLEOTIDE SEQUENCE</scope>
    <source>
        <strain evidence="17">WA0000067209</strain>
    </source>
</reference>
<dbReference type="Pfam" id="PF01248">
    <property type="entry name" value="Ribosomal_L7Ae"/>
    <property type="match status" value="1"/>
</dbReference>
<dbReference type="Gene3D" id="3.30.1330.30">
    <property type="match status" value="1"/>
</dbReference>
<comment type="similarity">
    <text evidence="4 15">Belongs to the cytochrome P450 family.</text>
</comment>
<dbReference type="AlphaFoldDB" id="A0A8H7PKQ7"/>
<dbReference type="EMBL" id="JAEPQZ010000011">
    <property type="protein sequence ID" value="KAG2175525.1"/>
    <property type="molecule type" value="Genomic_DNA"/>
</dbReference>
<name>A0A8H7PKQ7_MORIS</name>
<evidence type="ECO:0000256" key="12">
    <source>
        <dbReference type="ARBA" id="ARBA00023136"/>
    </source>
</evidence>
<dbReference type="GO" id="GO:0022625">
    <property type="term" value="C:cytosolic large ribosomal subunit"/>
    <property type="evidence" value="ECO:0007669"/>
    <property type="project" value="InterPro"/>
</dbReference>
<keyword evidence="6" id="KW-0812">Transmembrane</keyword>
<dbReference type="GO" id="GO:0005506">
    <property type="term" value="F:iron ion binding"/>
    <property type="evidence" value="ECO:0007669"/>
    <property type="project" value="InterPro"/>
</dbReference>
<evidence type="ECO:0000256" key="3">
    <source>
        <dbReference type="ARBA" id="ARBA00007326"/>
    </source>
</evidence>
<dbReference type="InterPro" id="IPR029064">
    <property type="entry name" value="Ribosomal_eL30-like_sf"/>
</dbReference>
<comment type="caution">
    <text evidence="17">The sequence shown here is derived from an EMBL/GenBank/DDBJ whole genome shotgun (WGS) entry which is preliminary data.</text>
</comment>
<dbReference type="Pfam" id="PF00067">
    <property type="entry name" value="p450"/>
    <property type="match status" value="1"/>
</dbReference>